<comment type="caution">
    <text evidence="4">The sequence shown here is derived from an EMBL/GenBank/DDBJ whole genome shotgun (WGS) entry which is preliminary data.</text>
</comment>
<dbReference type="AlphaFoldDB" id="A8NSB7"/>
<organism evidence="4 5">
    <name type="scientific">Coprinopsis cinerea (strain Okayama-7 / 130 / ATCC MYA-4618 / FGSC 9003)</name>
    <name type="common">Inky cap fungus</name>
    <name type="synonym">Hormographiella aspergillata</name>
    <dbReference type="NCBI Taxonomy" id="240176"/>
    <lineage>
        <taxon>Eukaryota</taxon>
        <taxon>Fungi</taxon>
        <taxon>Dikarya</taxon>
        <taxon>Basidiomycota</taxon>
        <taxon>Agaricomycotina</taxon>
        <taxon>Agaricomycetes</taxon>
        <taxon>Agaricomycetidae</taxon>
        <taxon>Agaricales</taxon>
        <taxon>Agaricineae</taxon>
        <taxon>Psathyrellaceae</taxon>
        <taxon>Coprinopsis</taxon>
    </lineage>
</organism>
<dbReference type="SUPFAM" id="SSF55856">
    <property type="entry name" value="Cytochrome b5-like heme/steroid binding domain"/>
    <property type="match status" value="1"/>
</dbReference>
<evidence type="ECO:0000313" key="5">
    <source>
        <dbReference type="Proteomes" id="UP000001861"/>
    </source>
</evidence>
<dbReference type="Pfam" id="PF00173">
    <property type="entry name" value="Cyt-b5"/>
    <property type="match status" value="1"/>
</dbReference>
<dbReference type="EMBL" id="AACS02000008">
    <property type="protein sequence ID" value="EAU85748.1"/>
    <property type="molecule type" value="Genomic_DNA"/>
</dbReference>
<evidence type="ECO:0000313" key="4">
    <source>
        <dbReference type="EMBL" id="EAU85748.1"/>
    </source>
</evidence>
<dbReference type="GO" id="GO:0020037">
    <property type="term" value="F:heme binding"/>
    <property type="evidence" value="ECO:0007669"/>
    <property type="project" value="UniProtKB-ARBA"/>
</dbReference>
<dbReference type="eggNOG" id="KOG1110">
    <property type="taxonomic scope" value="Eukaryota"/>
</dbReference>
<dbReference type="KEGG" id="cci:CC1G_04965"/>
<comment type="similarity">
    <text evidence="1">Belongs to the cytochrome b5 family. MAPR subfamily.</text>
</comment>
<gene>
    <name evidence="4" type="ORF">CC1G_04965</name>
</gene>
<protein>
    <submittedName>
        <fullName evidence="4">Progesterone binding protein</fullName>
    </submittedName>
</protein>
<dbReference type="GO" id="GO:0005783">
    <property type="term" value="C:endoplasmic reticulum"/>
    <property type="evidence" value="ECO:0007669"/>
    <property type="project" value="TreeGrafter"/>
</dbReference>
<feature type="domain" description="Cytochrome b5 heme-binding" evidence="3">
    <location>
        <begin position="19"/>
        <end position="115"/>
    </location>
</feature>
<feature type="region of interest" description="Disordered" evidence="2">
    <location>
        <begin position="1"/>
        <end position="22"/>
    </location>
</feature>
<sequence length="118" mass="13443">MPEMQPPVDNLDPPKHDPFTVDELAQYDGNDKSKPIYLAIKGTVFDVSRRPEMYGPGGKYHPLAGRDASRALGKGSLEKEDLSDNLEGLDEKQREKVDWWFDFFEKRYNIVGSVVGRE</sequence>
<dbReference type="OMA" id="RYKIVGL"/>
<evidence type="ECO:0000259" key="3">
    <source>
        <dbReference type="SMART" id="SM01117"/>
    </source>
</evidence>
<dbReference type="InterPro" id="IPR050577">
    <property type="entry name" value="MAPR/NEUFC/NENF-like"/>
</dbReference>
<dbReference type="OrthoDB" id="899at2759"/>
<dbReference type="RefSeq" id="XP_001835972.1">
    <property type="nucleotide sequence ID" value="XM_001835920.1"/>
</dbReference>
<dbReference type="FunFam" id="3.10.120.10:FF:000003">
    <property type="entry name" value="membrane-associated progesterone receptor component 1"/>
    <property type="match status" value="1"/>
</dbReference>
<dbReference type="GeneID" id="6012512"/>
<dbReference type="InterPro" id="IPR001199">
    <property type="entry name" value="Cyt_B5-like_heme/steroid-bd"/>
</dbReference>
<dbReference type="VEuPathDB" id="FungiDB:CC1G_04965"/>
<dbReference type="PANTHER" id="PTHR10281:SF115">
    <property type="entry name" value="BINDING PROTEIN, PUTATIVE (AFU_ORTHOLOGUE AFUA_4G06240)-RELATED"/>
    <property type="match status" value="1"/>
</dbReference>
<dbReference type="SMART" id="SM01117">
    <property type="entry name" value="Cyt-b5"/>
    <property type="match status" value="1"/>
</dbReference>
<accession>A8NSB7</accession>
<dbReference type="PANTHER" id="PTHR10281">
    <property type="entry name" value="MEMBRANE-ASSOCIATED PROGESTERONE RECEPTOR COMPONENT-RELATED"/>
    <property type="match status" value="1"/>
</dbReference>
<name>A8NSB7_COPC7</name>
<dbReference type="InParanoid" id="A8NSB7"/>
<evidence type="ECO:0000256" key="2">
    <source>
        <dbReference type="SAM" id="MobiDB-lite"/>
    </source>
</evidence>
<dbReference type="Gene3D" id="3.10.120.10">
    <property type="entry name" value="Cytochrome b5-like heme/steroid binding domain"/>
    <property type="match status" value="1"/>
</dbReference>
<proteinExistence type="inferred from homology"/>
<evidence type="ECO:0000256" key="1">
    <source>
        <dbReference type="ARBA" id="ARBA00038357"/>
    </source>
</evidence>
<dbReference type="InterPro" id="IPR036400">
    <property type="entry name" value="Cyt_B5-like_heme/steroid_sf"/>
</dbReference>
<dbReference type="Proteomes" id="UP000001861">
    <property type="component" value="Unassembled WGS sequence"/>
</dbReference>
<keyword evidence="5" id="KW-1185">Reference proteome</keyword>
<dbReference type="GO" id="GO:0016020">
    <property type="term" value="C:membrane"/>
    <property type="evidence" value="ECO:0007669"/>
    <property type="project" value="TreeGrafter"/>
</dbReference>
<reference evidence="4 5" key="1">
    <citation type="journal article" date="2010" name="Proc. Natl. Acad. Sci. U.S.A.">
        <title>Insights into evolution of multicellular fungi from the assembled chromosomes of the mushroom Coprinopsis cinerea (Coprinus cinereus).</title>
        <authorList>
            <person name="Stajich J.E."/>
            <person name="Wilke S.K."/>
            <person name="Ahren D."/>
            <person name="Au C.H."/>
            <person name="Birren B.W."/>
            <person name="Borodovsky M."/>
            <person name="Burns C."/>
            <person name="Canback B."/>
            <person name="Casselton L.A."/>
            <person name="Cheng C.K."/>
            <person name="Deng J."/>
            <person name="Dietrich F.S."/>
            <person name="Fargo D.C."/>
            <person name="Farman M.L."/>
            <person name="Gathman A.C."/>
            <person name="Goldberg J."/>
            <person name="Guigo R."/>
            <person name="Hoegger P.J."/>
            <person name="Hooker J.B."/>
            <person name="Huggins A."/>
            <person name="James T.Y."/>
            <person name="Kamada T."/>
            <person name="Kilaru S."/>
            <person name="Kodira C."/>
            <person name="Kues U."/>
            <person name="Kupfer D."/>
            <person name="Kwan H.S."/>
            <person name="Lomsadze A."/>
            <person name="Li W."/>
            <person name="Lilly W.W."/>
            <person name="Ma L.J."/>
            <person name="Mackey A.J."/>
            <person name="Manning G."/>
            <person name="Martin F."/>
            <person name="Muraguchi H."/>
            <person name="Natvig D.O."/>
            <person name="Palmerini H."/>
            <person name="Ramesh M.A."/>
            <person name="Rehmeyer C.J."/>
            <person name="Roe B.A."/>
            <person name="Shenoy N."/>
            <person name="Stanke M."/>
            <person name="Ter-Hovhannisyan V."/>
            <person name="Tunlid A."/>
            <person name="Velagapudi R."/>
            <person name="Vision T.J."/>
            <person name="Zeng Q."/>
            <person name="Zolan M.E."/>
            <person name="Pukkila P.J."/>
        </authorList>
    </citation>
    <scope>NUCLEOTIDE SEQUENCE [LARGE SCALE GENOMIC DNA]</scope>
    <source>
        <strain evidence="5">Okayama-7 / 130 / ATCC MYA-4618 / FGSC 9003</strain>
    </source>
</reference>